<evidence type="ECO:0000313" key="3">
    <source>
        <dbReference type="Proteomes" id="UP000364291"/>
    </source>
</evidence>
<dbReference type="AlphaFoldDB" id="A0A5E5P1P6"/>
<gene>
    <name evidence="2" type="ORF">PAP18089_01462</name>
</gene>
<protein>
    <submittedName>
        <fullName evidence="2">Uncharacterized protein</fullName>
    </submittedName>
</protein>
<evidence type="ECO:0000313" key="2">
    <source>
        <dbReference type="EMBL" id="VVG70501.1"/>
    </source>
</evidence>
<dbReference type="Proteomes" id="UP000364291">
    <property type="component" value="Unassembled WGS sequence"/>
</dbReference>
<accession>A0A5E5P1P6</accession>
<dbReference type="EMBL" id="CABPSX010000002">
    <property type="protein sequence ID" value="VVG70501.1"/>
    <property type="molecule type" value="Genomic_DNA"/>
</dbReference>
<feature type="region of interest" description="Disordered" evidence="1">
    <location>
        <begin position="57"/>
        <end position="95"/>
    </location>
</feature>
<name>A0A5E5P1P6_9BURK</name>
<sequence>MASAAVVGKAAWSVRSFMMRPWCAALNASDVSLAASAGPCLWFVVVRVPCVVATDFCEGDDGDEGNERNEGNKAARGRLAATRSVTVSHDRSRDM</sequence>
<proteinExistence type="predicted"/>
<evidence type="ECO:0000256" key="1">
    <source>
        <dbReference type="SAM" id="MobiDB-lite"/>
    </source>
</evidence>
<organism evidence="2 3">
    <name type="scientific">Pandoraea apista</name>
    <dbReference type="NCBI Taxonomy" id="93218"/>
    <lineage>
        <taxon>Bacteria</taxon>
        <taxon>Pseudomonadati</taxon>
        <taxon>Pseudomonadota</taxon>
        <taxon>Betaproteobacteria</taxon>
        <taxon>Burkholderiales</taxon>
        <taxon>Burkholderiaceae</taxon>
        <taxon>Pandoraea</taxon>
    </lineage>
</organism>
<reference evidence="2 3" key="1">
    <citation type="submission" date="2019-08" db="EMBL/GenBank/DDBJ databases">
        <authorList>
            <person name="Peeters C."/>
        </authorList>
    </citation>
    <scope>NUCLEOTIDE SEQUENCE [LARGE SCALE GENOMIC DNA]</scope>
    <source>
        <strain evidence="2 3">LMG 18089</strain>
    </source>
</reference>